<comment type="caution">
    <text evidence="1">The sequence shown here is derived from an EMBL/GenBank/DDBJ whole genome shotgun (WGS) entry which is preliminary data.</text>
</comment>
<organism evidence="1 2">
    <name type="scientific">Gossypium arboreum</name>
    <name type="common">Tree cotton</name>
    <name type="synonym">Gossypium nanking</name>
    <dbReference type="NCBI Taxonomy" id="29729"/>
    <lineage>
        <taxon>Eukaryota</taxon>
        <taxon>Viridiplantae</taxon>
        <taxon>Streptophyta</taxon>
        <taxon>Embryophyta</taxon>
        <taxon>Tracheophyta</taxon>
        <taxon>Spermatophyta</taxon>
        <taxon>Magnoliopsida</taxon>
        <taxon>eudicotyledons</taxon>
        <taxon>Gunneridae</taxon>
        <taxon>Pentapetalae</taxon>
        <taxon>rosids</taxon>
        <taxon>malvids</taxon>
        <taxon>Malvales</taxon>
        <taxon>Malvaceae</taxon>
        <taxon>Malvoideae</taxon>
        <taxon>Gossypium</taxon>
    </lineage>
</organism>
<gene>
    <name evidence="1" type="ORF">PVK06_028623</name>
</gene>
<keyword evidence="2" id="KW-1185">Reference proteome</keyword>
<accession>A0ABR0P449</accession>
<protein>
    <submittedName>
        <fullName evidence="1">Uncharacterized protein</fullName>
    </submittedName>
</protein>
<dbReference type="Proteomes" id="UP001358586">
    <property type="component" value="Chromosome 8"/>
</dbReference>
<dbReference type="EMBL" id="JARKNE010000008">
    <property type="protein sequence ID" value="KAK5813175.1"/>
    <property type="molecule type" value="Genomic_DNA"/>
</dbReference>
<evidence type="ECO:0000313" key="1">
    <source>
        <dbReference type="EMBL" id="KAK5813175.1"/>
    </source>
</evidence>
<reference evidence="1 2" key="1">
    <citation type="submission" date="2023-03" db="EMBL/GenBank/DDBJ databases">
        <title>WGS of Gossypium arboreum.</title>
        <authorList>
            <person name="Yu D."/>
        </authorList>
    </citation>
    <scope>NUCLEOTIDE SEQUENCE [LARGE SCALE GENOMIC DNA]</scope>
    <source>
        <tissue evidence="1">Leaf</tissue>
    </source>
</reference>
<name>A0ABR0P449_GOSAR</name>
<proteinExistence type="predicted"/>
<evidence type="ECO:0000313" key="2">
    <source>
        <dbReference type="Proteomes" id="UP001358586"/>
    </source>
</evidence>
<sequence>MPLDGMDNLLCVTTWSLWYFSNWFLWCENTFTMALAMAFAARFRQNWATPRSTYQQVQPTTAQVVASGVISRFRPQVGYVKYDVDIAFSEDRQHVGYELVVRDKEGAFIRAVISHPPVVARTTVDEVMAIREALLFKSVGKSKVIL</sequence>